<dbReference type="GO" id="GO:0050660">
    <property type="term" value="F:flavin adenine dinucleotide binding"/>
    <property type="evidence" value="ECO:0007669"/>
    <property type="project" value="InterPro"/>
</dbReference>
<evidence type="ECO:0000259" key="4">
    <source>
        <dbReference type="PROSITE" id="PS00623"/>
    </source>
</evidence>
<evidence type="ECO:0000259" key="5">
    <source>
        <dbReference type="PROSITE" id="PS00624"/>
    </source>
</evidence>
<dbReference type="SUPFAM" id="SSF51905">
    <property type="entry name" value="FAD/NAD(P)-binding domain"/>
    <property type="match status" value="1"/>
</dbReference>
<dbReference type="Gene3D" id="3.30.560.10">
    <property type="entry name" value="Glucose Oxidase, domain 3"/>
    <property type="match status" value="1"/>
</dbReference>
<comment type="similarity">
    <text evidence="1 3">Belongs to the GMC oxidoreductase family.</text>
</comment>
<dbReference type="Pfam" id="PF05199">
    <property type="entry name" value="GMC_oxred_C"/>
    <property type="match status" value="1"/>
</dbReference>
<keyword evidence="2 3" id="KW-0274">FAD</keyword>
<feature type="domain" description="Glucose-methanol-choline oxidoreductase N-terminal" evidence="4">
    <location>
        <begin position="157"/>
        <end position="180"/>
    </location>
</feature>
<evidence type="ECO:0000256" key="1">
    <source>
        <dbReference type="ARBA" id="ARBA00010790"/>
    </source>
</evidence>
<dbReference type="Proteomes" id="UP000466442">
    <property type="component" value="Linkage Group LG1"/>
</dbReference>
<feature type="binding site" evidence="2">
    <location>
        <position position="297"/>
    </location>
    <ligand>
        <name>FAD</name>
        <dbReference type="ChEBI" id="CHEBI:57692"/>
    </ligand>
</feature>
<comment type="cofactor">
    <cofactor evidence="2">
        <name>FAD</name>
        <dbReference type="ChEBI" id="CHEBI:57692"/>
    </cofactor>
</comment>
<feature type="binding site" evidence="2">
    <location>
        <begin position="167"/>
        <end position="170"/>
    </location>
    <ligand>
        <name>FAD</name>
        <dbReference type="ChEBI" id="CHEBI:57692"/>
    </ligand>
</feature>
<dbReference type="InterPro" id="IPR007867">
    <property type="entry name" value="GMC_OxRtase_C"/>
</dbReference>
<dbReference type="AlphaFoldDB" id="A0A6A4JWS3"/>
<sequence length="634" mass="70303">MFESSALDTFMPTVVLLQMFSPLNPNNDIQIYPPPQLRSFALRAFFWYLFGAVTYYNYPNVDPNLRPINVPTAKINQSYDFIIVGAGSAGSVLANRLTEISDWNVLVLEAGPDENVLTDTPLLGVTLWNTSFNWGYFTTPQRRACFYNQGRCIWPRGRVIGGSSTLNFMVYSRGNHRDYDNWAAMGNEGWSYKEVLPYFMLSEDNRNPKYAQDTTYHRTGGYQTVSNPNYETPLLQAYLQGGQELGFQVKDLNGASQTGFMVLEGTLRNGSRCSTGKAFLRPARNRPNLNVAEEAFVTKILFEGKKAIGVQFERNNELHVVYATKEVILSAGAINTPQLLMISGVGPREDLEALGIPVIQDLRVGYNLHDHYGAPMMFATNPPGAIVSNQYMTAVAVNEYALPNGQGPLSSPIGIEALSFTNSSYVDPTLDYPDIEVHWTSYYPDLTNDVSLWFGLGLITHPMSRGRVTLASADINVPPLMDPNYFGNEQDLLTNIEAAYFVAKMANTSAMRAFQSTFQPQYYPLCVEYPTLSLQQVTCIVQSYTTTIFHPVGTCMMGPPSDPKAVVSPRLKLHGMQNIRVIDASIMPVITSGNTNAPTIMIAERAADIVKFDYGKPTQLPQGTPSSVITNPPN</sequence>
<dbReference type="Pfam" id="PF00732">
    <property type="entry name" value="GMC_oxred_N"/>
    <property type="match status" value="1"/>
</dbReference>
<accession>A0A6A4JWS3</accession>
<dbReference type="SUPFAM" id="SSF54373">
    <property type="entry name" value="FAD-linked reductases, C-terminal domain"/>
    <property type="match status" value="1"/>
</dbReference>
<dbReference type="PROSITE" id="PS00623">
    <property type="entry name" value="GMC_OXRED_1"/>
    <property type="match status" value="1"/>
</dbReference>
<feature type="binding site" evidence="2">
    <location>
        <position position="159"/>
    </location>
    <ligand>
        <name>FAD</name>
        <dbReference type="ChEBI" id="CHEBI:57692"/>
    </ligand>
</feature>
<evidence type="ECO:0000256" key="2">
    <source>
        <dbReference type="PIRSR" id="PIRSR000137-2"/>
    </source>
</evidence>
<dbReference type="GO" id="GO:0016614">
    <property type="term" value="F:oxidoreductase activity, acting on CH-OH group of donors"/>
    <property type="evidence" value="ECO:0007669"/>
    <property type="project" value="InterPro"/>
</dbReference>
<comment type="caution">
    <text evidence="6">The sequence shown here is derived from an EMBL/GenBank/DDBJ whole genome shotgun (WGS) entry which is preliminary data.</text>
</comment>
<name>A0A6A4JWS3_APOLU</name>
<dbReference type="InterPro" id="IPR012132">
    <property type="entry name" value="GMC_OxRdtase"/>
</dbReference>
<dbReference type="OrthoDB" id="269227at2759"/>
<dbReference type="EMBL" id="WIXP02000001">
    <property type="protein sequence ID" value="KAF6215974.1"/>
    <property type="molecule type" value="Genomic_DNA"/>
</dbReference>
<proteinExistence type="inferred from homology"/>
<dbReference type="InterPro" id="IPR036188">
    <property type="entry name" value="FAD/NAD-bd_sf"/>
</dbReference>
<gene>
    <name evidence="6" type="ORF">GE061_000311</name>
</gene>
<reference evidence="6" key="1">
    <citation type="journal article" date="2021" name="Mol. Ecol. Resour.">
        <title>Apolygus lucorum genome provides insights into omnivorousness and mesophyll feeding.</title>
        <authorList>
            <person name="Liu Y."/>
            <person name="Liu H."/>
            <person name="Wang H."/>
            <person name="Huang T."/>
            <person name="Liu B."/>
            <person name="Yang B."/>
            <person name="Yin L."/>
            <person name="Li B."/>
            <person name="Zhang Y."/>
            <person name="Zhang S."/>
            <person name="Jiang F."/>
            <person name="Zhang X."/>
            <person name="Ren Y."/>
            <person name="Wang B."/>
            <person name="Wang S."/>
            <person name="Lu Y."/>
            <person name="Wu K."/>
            <person name="Fan W."/>
            <person name="Wang G."/>
        </authorList>
    </citation>
    <scope>NUCLEOTIDE SEQUENCE</scope>
    <source>
        <strain evidence="6">12Hb</strain>
    </source>
</reference>
<keyword evidence="7" id="KW-1185">Reference proteome</keyword>
<keyword evidence="3" id="KW-0285">Flavoprotein</keyword>
<dbReference type="Gene3D" id="3.50.50.60">
    <property type="entry name" value="FAD/NAD(P)-binding domain"/>
    <property type="match status" value="1"/>
</dbReference>
<dbReference type="PROSITE" id="PS00624">
    <property type="entry name" value="GMC_OXRED_2"/>
    <property type="match status" value="1"/>
</dbReference>
<feature type="domain" description="Glucose-methanol-choline oxidoreductase N-terminal" evidence="5">
    <location>
        <begin position="332"/>
        <end position="346"/>
    </location>
</feature>
<protein>
    <recommendedName>
        <fullName evidence="4 5">Glucose-methanol-choline oxidoreductase N-terminal domain-containing protein</fullName>
    </recommendedName>
</protein>
<dbReference type="PANTHER" id="PTHR11552:SF227">
    <property type="entry name" value="GLUCOSE DEHYDROGENASE [FAD, QUINONE]-LIKE PROTEIN"/>
    <property type="match status" value="1"/>
</dbReference>
<evidence type="ECO:0000313" key="7">
    <source>
        <dbReference type="Proteomes" id="UP000466442"/>
    </source>
</evidence>
<evidence type="ECO:0000313" key="6">
    <source>
        <dbReference type="EMBL" id="KAF6215974.1"/>
    </source>
</evidence>
<organism evidence="6 7">
    <name type="scientific">Apolygus lucorum</name>
    <name type="common">Small green plant bug</name>
    <name type="synonym">Lygocoris lucorum</name>
    <dbReference type="NCBI Taxonomy" id="248454"/>
    <lineage>
        <taxon>Eukaryota</taxon>
        <taxon>Metazoa</taxon>
        <taxon>Ecdysozoa</taxon>
        <taxon>Arthropoda</taxon>
        <taxon>Hexapoda</taxon>
        <taxon>Insecta</taxon>
        <taxon>Pterygota</taxon>
        <taxon>Neoptera</taxon>
        <taxon>Paraneoptera</taxon>
        <taxon>Hemiptera</taxon>
        <taxon>Heteroptera</taxon>
        <taxon>Panheteroptera</taxon>
        <taxon>Cimicomorpha</taxon>
        <taxon>Miridae</taxon>
        <taxon>Mirini</taxon>
        <taxon>Apolygus</taxon>
    </lineage>
</organism>
<dbReference type="InterPro" id="IPR000172">
    <property type="entry name" value="GMC_OxRdtase_N"/>
</dbReference>
<evidence type="ECO:0000256" key="3">
    <source>
        <dbReference type="RuleBase" id="RU003968"/>
    </source>
</evidence>
<dbReference type="PANTHER" id="PTHR11552">
    <property type="entry name" value="GLUCOSE-METHANOL-CHOLINE GMC OXIDOREDUCTASE"/>
    <property type="match status" value="1"/>
</dbReference>
<dbReference type="PIRSF" id="PIRSF000137">
    <property type="entry name" value="Alcohol_oxidase"/>
    <property type="match status" value="1"/>
</dbReference>